<keyword evidence="5" id="KW-0864">Zinc transport</keyword>
<dbReference type="GO" id="GO:0005524">
    <property type="term" value="F:ATP binding"/>
    <property type="evidence" value="ECO:0007669"/>
    <property type="project" value="UniProtKB-KW"/>
</dbReference>
<dbReference type="Gene3D" id="3.40.50.300">
    <property type="entry name" value="P-loop containing nucleotide triphosphate hydrolases"/>
    <property type="match status" value="1"/>
</dbReference>
<evidence type="ECO:0000256" key="5">
    <source>
        <dbReference type="ARBA" id="ARBA00022906"/>
    </source>
</evidence>
<evidence type="ECO:0000256" key="6">
    <source>
        <dbReference type="ARBA" id="ARBA00023065"/>
    </source>
</evidence>
<dbReference type="InterPro" id="IPR027417">
    <property type="entry name" value="P-loop_NTPase"/>
</dbReference>
<name>A0ABT8DEX6_9RHOB</name>
<evidence type="ECO:0000259" key="7">
    <source>
        <dbReference type="Pfam" id="PF00005"/>
    </source>
</evidence>
<dbReference type="InterPro" id="IPR017871">
    <property type="entry name" value="ABC_transporter-like_CS"/>
</dbReference>
<keyword evidence="5" id="KW-0862">Zinc</keyword>
<evidence type="ECO:0000256" key="4">
    <source>
        <dbReference type="ARBA" id="ARBA00022840"/>
    </source>
</evidence>
<gene>
    <name evidence="8" type="ORF">QWZ10_22340</name>
</gene>
<evidence type="ECO:0000313" key="9">
    <source>
        <dbReference type="Proteomes" id="UP001243846"/>
    </source>
</evidence>
<comment type="similarity">
    <text evidence="1">Belongs to the ABC transporter superfamily.</text>
</comment>
<dbReference type="PANTHER" id="PTHR42734:SF6">
    <property type="entry name" value="MOLYBDATE IMPORT ATP-BINDING PROTEIN MOLC"/>
    <property type="match status" value="1"/>
</dbReference>
<dbReference type="Proteomes" id="UP001243846">
    <property type="component" value="Unassembled WGS sequence"/>
</dbReference>
<dbReference type="Pfam" id="PF00005">
    <property type="entry name" value="ABC_tran"/>
    <property type="match status" value="1"/>
</dbReference>
<evidence type="ECO:0000313" key="8">
    <source>
        <dbReference type="EMBL" id="MDN3713815.1"/>
    </source>
</evidence>
<keyword evidence="2" id="KW-0813">Transport</keyword>
<evidence type="ECO:0000256" key="3">
    <source>
        <dbReference type="ARBA" id="ARBA00022741"/>
    </source>
</evidence>
<keyword evidence="9" id="KW-1185">Reference proteome</keyword>
<dbReference type="EMBL" id="JAUFRC010000002">
    <property type="protein sequence ID" value="MDN3713815.1"/>
    <property type="molecule type" value="Genomic_DNA"/>
</dbReference>
<sequence>MPQAQNLPFAFSARDIVLMGRSAALGAFATPSARDHDAAEAALARLGIADLAGARMTRLSGGQQQMVLIARALAQNAPLVVMDEPTASLDLANRKRIEDLVLGLARDGIGIILSTHDPDQAARLCRSMVLLHRGRVLAAGPMRETLTPATLSTLYGTKIRREELSDGSLHFRA</sequence>
<organism evidence="8 9">
    <name type="scientific">Paracoccus cavernae</name>
    <dbReference type="NCBI Taxonomy" id="1571207"/>
    <lineage>
        <taxon>Bacteria</taxon>
        <taxon>Pseudomonadati</taxon>
        <taxon>Pseudomonadota</taxon>
        <taxon>Alphaproteobacteria</taxon>
        <taxon>Rhodobacterales</taxon>
        <taxon>Paracoccaceae</taxon>
        <taxon>Paracoccus</taxon>
    </lineage>
</organism>
<comment type="caution">
    <text evidence="8">The sequence shown here is derived from an EMBL/GenBank/DDBJ whole genome shotgun (WGS) entry which is preliminary data.</text>
</comment>
<reference evidence="9" key="1">
    <citation type="journal article" date="2019" name="Int. J. Syst. Evol. Microbiol.">
        <title>The Global Catalogue of Microorganisms (GCM) 10K type strain sequencing project: providing services to taxonomists for standard genome sequencing and annotation.</title>
        <authorList>
            <consortium name="The Broad Institute Genomics Platform"/>
            <consortium name="The Broad Institute Genome Sequencing Center for Infectious Disease"/>
            <person name="Wu L."/>
            <person name="Ma J."/>
        </authorList>
    </citation>
    <scope>NUCLEOTIDE SEQUENCE [LARGE SCALE GENOMIC DNA]</scope>
    <source>
        <strain evidence="9">CECT 8482</strain>
    </source>
</reference>
<evidence type="ECO:0000256" key="2">
    <source>
        <dbReference type="ARBA" id="ARBA00022448"/>
    </source>
</evidence>
<dbReference type="SUPFAM" id="SSF52540">
    <property type="entry name" value="P-loop containing nucleoside triphosphate hydrolases"/>
    <property type="match status" value="1"/>
</dbReference>
<dbReference type="InterPro" id="IPR050153">
    <property type="entry name" value="Metal_Ion_Import_ABC"/>
</dbReference>
<accession>A0ABT8DEX6</accession>
<feature type="domain" description="ABC transporter" evidence="7">
    <location>
        <begin position="34"/>
        <end position="87"/>
    </location>
</feature>
<protein>
    <submittedName>
        <fullName evidence="8">ABC transporter ATP-binding protein</fullName>
    </submittedName>
</protein>
<evidence type="ECO:0000256" key="1">
    <source>
        <dbReference type="ARBA" id="ARBA00005417"/>
    </source>
</evidence>
<keyword evidence="3" id="KW-0547">Nucleotide-binding</keyword>
<keyword evidence="6" id="KW-0406">Ion transport</keyword>
<dbReference type="InterPro" id="IPR003439">
    <property type="entry name" value="ABC_transporter-like_ATP-bd"/>
</dbReference>
<dbReference type="PROSITE" id="PS00211">
    <property type="entry name" value="ABC_TRANSPORTER_1"/>
    <property type="match status" value="1"/>
</dbReference>
<proteinExistence type="inferred from homology"/>
<keyword evidence="4 8" id="KW-0067">ATP-binding</keyword>
<dbReference type="PANTHER" id="PTHR42734">
    <property type="entry name" value="METAL TRANSPORT SYSTEM ATP-BINDING PROTEIN TM_0124-RELATED"/>
    <property type="match status" value="1"/>
</dbReference>